<keyword evidence="2" id="KW-0812">Transmembrane</keyword>
<evidence type="ECO:0000313" key="3">
    <source>
        <dbReference type="EMBL" id="KXZ59599.1"/>
    </source>
</evidence>
<feature type="region of interest" description="Disordered" evidence="1">
    <location>
        <begin position="76"/>
        <end position="194"/>
    </location>
</feature>
<feature type="compositionally biased region" description="Basic and acidic residues" evidence="1">
    <location>
        <begin position="176"/>
        <end position="189"/>
    </location>
</feature>
<organism evidence="3 4">
    <name type="scientific">Brevibacterium ravenspurgense</name>
    <dbReference type="NCBI Taxonomy" id="479117"/>
    <lineage>
        <taxon>Bacteria</taxon>
        <taxon>Bacillati</taxon>
        <taxon>Actinomycetota</taxon>
        <taxon>Actinomycetes</taxon>
        <taxon>Micrococcales</taxon>
        <taxon>Brevibacteriaceae</taxon>
        <taxon>Brevibacterium</taxon>
    </lineage>
</organism>
<dbReference type="EMBL" id="LQQC01000002">
    <property type="protein sequence ID" value="KXZ59599.1"/>
    <property type="molecule type" value="Genomic_DNA"/>
</dbReference>
<reference evidence="3 4" key="1">
    <citation type="submission" date="2016-01" db="EMBL/GenBank/DDBJ databases">
        <title>Use of Whole Genome Sequencing to ascertain that Brevibacterium massiliense (Roux, Raoult 2009) is a later heterotypic synonym of Brevibacterium ravenspurgense (Mages 2008).</title>
        <authorList>
            <person name="Bernier A.-M."/>
            <person name="Burdz T."/>
            <person name="Huynh C."/>
            <person name="Pachecho A.L."/>
            <person name="Wiebe D."/>
            <person name="Bonner C."/>
            <person name="Bernard K."/>
        </authorList>
    </citation>
    <scope>NUCLEOTIDE SEQUENCE [LARGE SCALE GENOMIC DNA]</scope>
    <source>
        <strain evidence="3 4">CCUG56047</strain>
    </source>
</reference>
<proteinExistence type="predicted"/>
<gene>
    <name evidence="3" type="ORF">Bravens_00069</name>
</gene>
<dbReference type="RefSeq" id="WP_062019330.1">
    <property type="nucleotide sequence ID" value="NZ_LQQC01000002.1"/>
</dbReference>
<dbReference type="InterPro" id="IPR011044">
    <property type="entry name" value="Quino_amine_DH_bsu"/>
</dbReference>
<evidence type="ECO:0000256" key="2">
    <source>
        <dbReference type="SAM" id="Phobius"/>
    </source>
</evidence>
<dbReference type="SUPFAM" id="SSF50969">
    <property type="entry name" value="YVTN repeat-like/Quinoprotein amine dehydrogenase"/>
    <property type="match status" value="1"/>
</dbReference>
<evidence type="ECO:0000256" key="1">
    <source>
        <dbReference type="SAM" id="MobiDB-lite"/>
    </source>
</evidence>
<comment type="caution">
    <text evidence="3">The sequence shown here is derived from an EMBL/GenBank/DDBJ whole genome shotgun (WGS) entry which is preliminary data.</text>
</comment>
<dbReference type="Proteomes" id="UP000243589">
    <property type="component" value="Unassembled WGS sequence"/>
</dbReference>
<keyword evidence="2" id="KW-0472">Membrane</keyword>
<keyword evidence="4" id="KW-1185">Reference proteome</keyword>
<feature type="transmembrane region" description="Helical" evidence="2">
    <location>
        <begin position="197"/>
        <end position="217"/>
    </location>
</feature>
<name>A0A150HBW8_9MICO</name>
<protein>
    <submittedName>
        <fullName evidence="3">Uncharacterized protein</fullName>
    </submittedName>
</protein>
<dbReference type="AlphaFoldDB" id="A0A150HBW8"/>
<accession>A0A150HBW8</accession>
<evidence type="ECO:0000313" key="4">
    <source>
        <dbReference type="Proteomes" id="UP000243589"/>
    </source>
</evidence>
<dbReference type="PATRIC" id="fig|479117.4.peg.67"/>
<keyword evidence="2" id="KW-1133">Transmembrane helix</keyword>
<feature type="compositionally biased region" description="Polar residues" evidence="1">
    <location>
        <begin position="103"/>
        <end position="114"/>
    </location>
</feature>
<sequence>MKHADVSFAEDRTVLLTIDGASEQCRDLGAALAAVRDEAAIDDHPIFVQITDGDSSHSVVIAADGTVATSELPIIQPQNAVENREDRTVESAQESKAPDQGSGLENQADTSAPFTESAVPYASAAGSPEGDSAPRPARADGPVEEPGGTSEENGTRRAARRHRTRQGNGSLLTRLLSDEPKPTRTAHEDRRKRRPSMLVPSIVLAVMLIVVIVLWVIPSFVGAPDGGLEETSANVSGGAEQPKLSLKKSDSVVPGFKNEPAWELPVDPAASVSASERGIVVVKNQTVDIYDPATGRKRTNITMDGDIQIAADTKINNRPALLLRSGDTAEVLFDGEDKTHKYELPKNAEISLAGTSPMIVADDKLYHFHDDKVHPVVGIESGFTPMGLDGRKIITAAFDGDVAVSDTDTGLTEKFSLEKPGRNLVILKWVTAGHGKIVTVWGESGTELESDASVQVVVSDTSQGKIVSTVEAQANRISEAKWERGQGFHLAVFGPYLFDMKTGLLVRDEAGENVRFGEPRGTYTPAVVEGSPAIVAGDAAYETSNNLMAVDSDGEYAVVRSESDTIRGYAQAHEG</sequence>